<gene>
    <name evidence="3" type="ORF">DPMN_017300</name>
</gene>
<keyword evidence="4" id="KW-1185">Reference proteome</keyword>
<name>A0A9D4NF33_DREPO</name>
<feature type="chain" id="PRO_5039402124" evidence="2">
    <location>
        <begin position="25"/>
        <end position="140"/>
    </location>
</feature>
<evidence type="ECO:0000313" key="3">
    <source>
        <dbReference type="EMBL" id="KAH3893156.1"/>
    </source>
</evidence>
<organism evidence="3 4">
    <name type="scientific">Dreissena polymorpha</name>
    <name type="common">Zebra mussel</name>
    <name type="synonym">Mytilus polymorpha</name>
    <dbReference type="NCBI Taxonomy" id="45954"/>
    <lineage>
        <taxon>Eukaryota</taxon>
        <taxon>Metazoa</taxon>
        <taxon>Spiralia</taxon>
        <taxon>Lophotrochozoa</taxon>
        <taxon>Mollusca</taxon>
        <taxon>Bivalvia</taxon>
        <taxon>Autobranchia</taxon>
        <taxon>Heteroconchia</taxon>
        <taxon>Euheterodonta</taxon>
        <taxon>Imparidentia</taxon>
        <taxon>Neoheterodontei</taxon>
        <taxon>Myida</taxon>
        <taxon>Dreissenoidea</taxon>
        <taxon>Dreissenidae</taxon>
        <taxon>Dreissena</taxon>
    </lineage>
</organism>
<dbReference type="EMBL" id="JAIWYP010000001">
    <property type="protein sequence ID" value="KAH3893156.1"/>
    <property type="molecule type" value="Genomic_DNA"/>
</dbReference>
<evidence type="ECO:0000313" key="4">
    <source>
        <dbReference type="Proteomes" id="UP000828390"/>
    </source>
</evidence>
<accession>A0A9D4NF33</accession>
<dbReference type="Proteomes" id="UP000828390">
    <property type="component" value="Unassembled WGS sequence"/>
</dbReference>
<reference evidence="3" key="2">
    <citation type="submission" date="2020-11" db="EMBL/GenBank/DDBJ databases">
        <authorList>
            <person name="McCartney M.A."/>
            <person name="Auch B."/>
            <person name="Kono T."/>
            <person name="Mallez S."/>
            <person name="Becker A."/>
            <person name="Gohl D.M."/>
            <person name="Silverstein K.A.T."/>
            <person name="Koren S."/>
            <person name="Bechman K.B."/>
            <person name="Herman A."/>
            <person name="Abrahante J.E."/>
            <person name="Garbe J."/>
        </authorList>
    </citation>
    <scope>NUCLEOTIDE SEQUENCE</scope>
    <source>
        <strain evidence="3">Duluth1</strain>
        <tissue evidence="3">Whole animal</tissue>
    </source>
</reference>
<protein>
    <submittedName>
        <fullName evidence="3">Uncharacterized protein</fullName>
    </submittedName>
</protein>
<reference evidence="3" key="1">
    <citation type="journal article" date="2019" name="bioRxiv">
        <title>The Genome of the Zebra Mussel, Dreissena polymorpha: A Resource for Invasive Species Research.</title>
        <authorList>
            <person name="McCartney M.A."/>
            <person name="Auch B."/>
            <person name="Kono T."/>
            <person name="Mallez S."/>
            <person name="Zhang Y."/>
            <person name="Obille A."/>
            <person name="Becker A."/>
            <person name="Abrahante J.E."/>
            <person name="Garbe J."/>
            <person name="Badalamenti J.P."/>
            <person name="Herman A."/>
            <person name="Mangelson H."/>
            <person name="Liachko I."/>
            <person name="Sullivan S."/>
            <person name="Sone E.D."/>
            <person name="Koren S."/>
            <person name="Silverstein K.A.T."/>
            <person name="Beckman K.B."/>
            <person name="Gohl D.M."/>
        </authorList>
    </citation>
    <scope>NUCLEOTIDE SEQUENCE</scope>
    <source>
        <strain evidence="3">Duluth1</strain>
        <tissue evidence="3">Whole animal</tissue>
    </source>
</reference>
<evidence type="ECO:0000256" key="2">
    <source>
        <dbReference type="SAM" id="SignalP"/>
    </source>
</evidence>
<evidence type="ECO:0000256" key="1">
    <source>
        <dbReference type="SAM" id="Phobius"/>
    </source>
</evidence>
<sequence length="140" mass="15223">MAYAVNSLVGILLAVCIQATRVGAGETCYYTNSIGKVIRLYCQYSDCCGVNNYRYCCHTSHTAVIVGGVLGFLFLVGIAACIVSCCFCACCPIYQNRVRSRGVVITTTGTHTVPTNYNTINWTTQPTAGPYMGQPPKYQY</sequence>
<dbReference type="AlphaFoldDB" id="A0A9D4NF33"/>
<comment type="caution">
    <text evidence="3">The sequence shown here is derived from an EMBL/GenBank/DDBJ whole genome shotgun (WGS) entry which is preliminary data.</text>
</comment>
<keyword evidence="1" id="KW-0812">Transmembrane</keyword>
<keyword evidence="1" id="KW-0472">Membrane</keyword>
<feature type="signal peptide" evidence="2">
    <location>
        <begin position="1"/>
        <end position="24"/>
    </location>
</feature>
<keyword evidence="1" id="KW-1133">Transmembrane helix</keyword>
<keyword evidence="2" id="KW-0732">Signal</keyword>
<feature type="transmembrane region" description="Helical" evidence="1">
    <location>
        <begin position="69"/>
        <end position="94"/>
    </location>
</feature>
<proteinExistence type="predicted"/>